<evidence type="ECO:0000313" key="3">
    <source>
        <dbReference type="EMBL" id="KAJ1912527.1"/>
    </source>
</evidence>
<dbReference type="InterPro" id="IPR001623">
    <property type="entry name" value="DnaJ_domain"/>
</dbReference>
<feature type="domain" description="J" evidence="2">
    <location>
        <begin position="3"/>
        <end position="78"/>
    </location>
</feature>
<dbReference type="Gene3D" id="1.10.287.110">
    <property type="entry name" value="DnaJ domain"/>
    <property type="match status" value="1"/>
</dbReference>
<feature type="compositionally biased region" description="Polar residues" evidence="1">
    <location>
        <begin position="332"/>
        <end position="344"/>
    </location>
</feature>
<gene>
    <name evidence="3" type="ORF">H4219_005567</name>
</gene>
<dbReference type="SUPFAM" id="SSF46565">
    <property type="entry name" value="Chaperone J-domain"/>
    <property type="match status" value="1"/>
</dbReference>
<dbReference type="InterPro" id="IPR036869">
    <property type="entry name" value="J_dom_sf"/>
</dbReference>
<sequence>MDSIFQFSTVSAGNSNINSSEEQKLEKQIRQSAKRLMKIYHPDKIGGGGGDHSHYLLIQHAYSTLKDPTKRFAYDRFGPDFFVKCPECRTRLEYSQFFVKDIVIKHSVHVGVILLLRLLTGSNNNGNGNSNRNGFMTQRFYALLLLMITEAQVAIRNDMNLLNGLLGRWLIPIGNHFGIRTPFEAFFVLTEISMSLFYAIEYMWITIISTSNSIKNLKHQNDVAKSGDTSQEYHETQLYTDSFKDMSTSDLIEDLCETNATLLREIRLLQYQETMPFGGGGGGEKDKLKKLLNGIIEEILEKNPNLSKETLQLVKSSLKKQLKQGLKAPSFNKPNLTKQQEISQ</sequence>
<dbReference type="OrthoDB" id="10250354at2759"/>
<accession>A0A9W8DPU3</accession>
<comment type="caution">
    <text evidence="3">The sequence shown here is derived from an EMBL/GenBank/DDBJ whole genome shotgun (WGS) entry which is preliminary data.</text>
</comment>
<proteinExistence type="predicted"/>
<name>A0A9W8DPU3_9FUNG</name>
<organism evidence="3 4">
    <name type="scientific">Mycoemilia scoparia</name>
    <dbReference type="NCBI Taxonomy" id="417184"/>
    <lineage>
        <taxon>Eukaryota</taxon>
        <taxon>Fungi</taxon>
        <taxon>Fungi incertae sedis</taxon>
        <taxon>Zoopagomycota</taxon>
        <taxon>Kickxellomycotina</taxon>
        <taxon>Kickxellomycetes</taxon>
        <taxon>Kickxellales</taxon>
        <taxon>Kickxellaceae</taxon>
        <taxon>Mycoemilia</taxon>
    </lineage>
</organism>
<dbReference type="Pfam" id="PF00226">
    <property type="entry name" value="DnaJ"/>
    <property type="match status" value="1"/>
</dbReference>
<evidence type="ECO:0000313" key="4">
    <source>
        <dbReference type="Proteomes" id="UP001150538"/>
    </source>
</evidence>
<reference evidence="3" key="1">
    <citation type="submission" date="2022-07" db="EMBL/GenBank/DDBJ databases">
        <title>Phylogenomic reconstructions and comparative analyses of Kickxellomycotina fungi.</title>
        <authorList>
            <person name="Reynolds N.K."/>
            <person name="Stajich J.E."/>
            <person name="Barry K."/>
            <person name="Grigoriev I.V."/>
            <person name="Crous P."/>
            <person name="Smith M.E."/>
        </authorList>
    </citation>
    <scope>NUCLEOTIDE SEQUENCE</scope>
    <source>
        <strain evidence="3">NBRC 100468</strain>
    </source>
</reference>
<dbReference type="PROSITE" id="PS50076">
    <property type="entry name" value="DNAJ_2"/>
    <property type="match status" value="1"/>
</dbReference>
<dbReference type="CDD" id="cd06257">
    <property type="entry name" value="DnaJ"/>
    <property type="match status" value="1"/>
</dbReference>
<evidence type="ECO:0000259" key="2">
    <source>
        <dbReference type="PROSITE" id="PS50076"/>
    </source>
</evidence>
<evidence type="ECO:0000256" key="1">
    <source>
        <dbReference type="SAM" id="MobiDB-lite"/>
    </source>
</evidence>
<keyword evidence="4" id="KW-1185">Reference proteome</keyword>
<dbReference type="EMBL" id="JANBPU010000337">
    <property type="protein sequence ID" value="KAJ1912527.1"/>
    <property type="molecule type" value="Genomic_DNA"/>
</dbReference>
<dbReference type="Proteomes" id="UP001150538">
    <property type="component" value="Unassembled WGS sequence"/>
</dbReference>
<protein>
    <recommendedName>
        <fullName evidence="2">J domain-containing protein</fullName>
    </recommendedName>
</protein>
<dbReference type="AlphaFoldDB" id="A0A9W8DPU3"/>
<feature type="region of interest" description="Disordered" evidence="1">
    <location>
        <begin position="324"/>
        <end position="344"/>
    </location>
</feature>